<protein>
    <recommendedName>
        <fullName evidence="3">Fungal-type protein kinase domain-containing protein</fullName>
    </recommendedName>
</protein>
<dbReference type="AlphaFoldDB" id="A0A5C3MQY0"/>
<reference evidence="1 2" key="1">
    <citation type="journal article" date="2019" name="Nat. Ecol. Evol.">
        <title>Megaphylogeny resolves global patterns of mushroom evolution.</title>
        <authorList>
            <person name="Varga T."/>
            <person name="Krizsan K."/>
            <person name="Foldi C."/>
            <person name="Dima B."/>
            <person name="Sanchez-Garcia M."/>
            <person name="Sanchez-Ramirez S."/>
            <person name="Szollosi G.J."/>
            <person name="Szarkandi J.G."/>
            <person name="Papp V."/>
            <person name="Albert L."/>
            <person name="Andreopoulos W."/>
            <person name="Angelini C."/>
            <person name="Antonin V."/>
            <person name="Barry K.W."/>
            <person name="Bougher N.L."/>
            <person name="Buchanan P."/>
            <person name="Buyck B."/>
            <person name="Bense V."/>
            <person name="Catcheside P."/>
            <person name="Chovatia M."/>
            <person name="Cooper J."/>
            <person name="Damon W."/>
            <person name="Desjardin D."/>
            <person name="Finy P."/>
            <person name="Geml J."/>
            <person name="Haridas S."/>
            <person name="Hughes K."/>
            <person name="Justo A."/>
            <person name="Karasinski D."/>
            <person name="Kautmanova I."/>
            <person name="Kiss B."/>
            <person name="Kocsube S."/>
            <person name="Kotiranta H."/>
            <person name="LaButti K.M."/>
            <person name="Lechner B.E."/>
            <person name="Liimatainen K."/>
            <person name="Lipzen A."/>
            <person name="Lukacs Z."/>
            <person name="Mihaltcheva S."/>
            <person name="Morgado L.N."/>
            <person name="Niskanen T."/>
            <person name="Noordeloos M.E."/>
            <person name="Ohm R.A."/>
            <person name="Ortiz-Santana B."/>
            <person name="Ovrebo C."/>
            <person name="Racz N."/>
            <person name="Riley R."/>
            <person name="Savchenko A."/>
            <person name="Shiryaev A."/>
            <person name="Soop K."/>
            <person name="Spirin V."/>
            <person name="Szebenyi C."/>
            <person name="Tomsovsky M."/>
            <person name="Tulloss R.E."/>
            <person name="Uehling J."/>
            <person name="Grigoriev I.V."/>
            <person name="Vagvolgyi C."/>
            <person name="Papp T."/>
            <person name="Martin F.M."/>
            <person name="Miettinen O."/>
            <person name="Hibbett D.S."/>
            <person name="Nagy L.G."/>
        </authorList>
    </citation>
    <scope>NUCLEOTIDE SEQUENCE [LARGE SCALE GENOMIC DNA]</scope>
    <source>
        <strain evidence="1 2">OMC1185</strain>
    </source>
</reference>
<dbReference type="OrthoDB" id="3245315at2759"/>
<dbReference type="Proteomes" id="UP000305948">
    <property type="component" value="Unassembled WGS sequence"/>
</dbReference>
<evidence type="ECO:0008006" key="3">
    <source>
        <dbReference type="Google" id="ProtNLM"/>
    </source>
</evidence>
<dbReference type="EMBL" id="ML213525">
    <property type="protein sequence ID" value="TFK47193.1"/>
    <property type="molecule type" value="Genomic_DNA"/>
</dbReference>
<gene>
    <name evidence="1" type="ORF">OE88DRAFT_825328</name>
</gene>
<dbReference type="STRING" id="5364.A0A5C3MQY0"/>
<organism evidence="1 2">
    <name type="scientific">Heliocybe sulcata</name>
    <dbReference type="NCBI Taxonomy" id="5364"/>
    <lineage>
        <taxon>Eukaryota</taxon>
        <taxon>Fungi</taxon>
        <taxon>Dikarya</taxon>
        <taxon>Basidiomycota</taxon>
        <taxon>Agaricomycotina</taxon>
        <taxon>Agaricomycetes</taxon>
        <taxon>Gloeophyllales</taxon>
        <taxon>Gloeophyllaceae</taxon>
        <taxon>Heliocybe</taxon>
    </lineage>
</organism>
<evidence type="ECO:0000313" key="1">
    <source>
        <dbReference type="EMBL" id="TFK47193.1"/>
    </source>
</evidence>
<proteinExistence type="predicted"/>
<sequence>MPHTSIRTSVFGYLIKTEVAKLTPNNWKKGLNTRSDAFSAKDIRHVEHWDLALKDITTAPFAHCLEREIESEHTTDSKPYVNDEATTAQRLEMVFWPHIRRTLRAGCDPEVPEGHVRIYCDIGSAAKSHPQAKPDRAARVSEDVPLPYRDNRLPGELKVSWKWSSDMVEVAPDDEGEEYEYRQVLSQLLFYMKVHQCRWGYIITDREVVCARRQPLQDNVIELSDAIPLTRCQDPLQNWSLGPKVDNGYPHAEGELTALLAICTCTCWHPWRIRQRDGSWLGNGGPRLSLVYLWNSLRRMRTTTGM</sequence>
<keyword evidence="2" id="KW-1185">Reference proteome</keyword>
<accession>A0A5C3MQY0</accession>
<name>A0A5C3MQY0_9AGAM</name>
<evidence type="ECO:0000313" key="2">
    <source>
        <dbReference type="Proteomes" id="UP000305948"/>
    </source>
</evidence>